<dbReference type="Gene3D" id="2.60.40.2580">
    <property type="match status" value="1"/>
</dbReference>
<feature type="chain" id="PRO_5039504467" evidence="1">
    <location>
        <begin position="23"/>
        <end position="582"/>
    </location>
</feature>
<organism evidence="3 4">
    <name type="scientific">Candidatus Paraprevotella stercoravium</name>
    <dbReference type="NCBI Taxonomy" id="2838725"/>
    <lineage>
        <taxon>Bacteria</taxon>
        <taxon>Pseudomonadati</taxon>
        <taxon>Bacteroidota</taxon>
        <taxon>Bacteroidia</taxon>
        <taxon>Bacteroidales</taxon>
        <taxon>Prevotellaceae</taxon>
        <taxon>Paraprevotella</taxon>
    </lineage>
</organism>
<dbReference type="NCBIfam" id="NF038041">
    <property type="entry name" value="fim_Mfa1_fam"/>
    <property type="match status" value="1"/>
</dbReference>
<evidence type="ECO:0000256" key="1">
    <source>
        <dbReference type="SAM" id="SignalP"/>
    </source>
</evidence>
<sequence>MAKQIFNIVRILAVSLSLAVMAAGCIQEEDRILSDEEGKDASSFVSLCFITSGTPVTRSNPTGGEYGDGQEMGQDYESEIKTAVAFFFKGEEGVNSAPTTPIRATVVFQEFMEDAADDNSGERIYTTVPRQIHLENGVYHALVVANPHSDWWSGRTLTLADVRDYIQKEAWSEKAVDTGVAYSDFVMTSASDASLILNSNPAKDPAIVSIDVERMAARLDYKAEASYPCTDPAYEGATVEITGAMLVNDLTAGSFLMKRVAPTVDGTPEYLGEEKEVNGVQTNYVLDPWTQAKNGSNNSFVINGMPNRPVSELFGTWFPGSSEDPNWWDSRVKSGVSVSDGFEMWQRIGYTLENTTKDSETGERYNTGVVFKARFHPKGVLNYKDGETFFALGTQLYASMEDLMFRFYGDDFYRTFPEIEQCQNWGEVRAFVRNTLLEKDPSGYPSYLTKLAENKADGDPVTDSSLLTWANYMWNECGYRKDTEGKVHIDENGKQTRQALNVYGVRTYEHGICYYTWWVRHSNDQNADRNGVMEYAIVRNNIYKLTVQAVYSLGGDIPGNESIMVDVYVNDWLLLDPEILPM</sequence>
<evidence type="ECO:0000259" key="2">
    <source>
        <dbReference type="Pfam" id="PF15495"/>
    </source>
</evidence>
<evidence type="ECO:0000313" key="3">
    <source>
        <dbReference type="EMBL" id="MBU3854164.1"/>
    </source>
</evidence>
<evidence type="ECO:0000313" key="4">
    <source>
        <dbReference type="Proteomes" id="UP000823865"/>
    </source>
</evidence>
<reference evidence="3" key="2">
    <citation type="submission" date="2021-04" db="EMBL/GenBank/DDBJ databases">
        <authorList>
            <person name="Gilroy R."/>
        </authorList>
    </citation>
    <scope>NUCLEOTIDE SEQUENCE</scope>
    <source>
        <strain evidence="3">G3-2149</strain>
    </source>
</reference>
<name>A0A9E2P1S1_9BACT</name>
<protein>
    <submittedName>
        <fullName evidence="3">Mfa1 family fimbria major subunit</fullName>
    </submittedName>
</protein>
<dbReference type="AlphaFoldDB" id="A0A9E2P1S1"/>
<feature type="signal peptide" evidence="1">
    <location>
        <begin position="1"/>
        <end position="22"/>
    </location>
</feature>
<dbReference type="GO" id="GO:0009418">
    <property type="term" value="C:pilus shaft"/>
    <property type="evidence" value="ECO:0007669"/>
    <property type="project" value="InterPro"/>
</dbReference>
<dbReference type="EMBL" id="JAHLFU010000214">
    <property type="protein sequence ID" value="MBU3854164.1"/>
    <property type="molecule type" value="Genomic_DNA"/>
</dbReference>
<dbReference type="InterPro" id="IPR029140">
    <property type="entry name" value="Mfa1_C"/>
</dbReference>
<dbReference type="Proteomes" id="UP000823865">
    <property type="component" value="Unassembled WGS sequence"/>
</dbReference>
<accession>A0A9E2P1S1</accession>
<gene>
    <name evidence="3" type="ORF">H9789_10205</name>
</gene>
<proteinExistence type="predicted"/>
<reference evidence="3" key="1">
    <citation type="journal article" date="2021" name="PeerJ">
        <title>Extensive microbial diversity within the chicken gut microbiome revealed by metagenomics and culture.</title>
        <authorList>
            <person name="Gilroy R."/>
            <person name="Ravi A."/>
            <person name="Getino M."/>
            <person name="Pursley I."/>
            <person name="Horton D.L."/>
            <person name="Alikhan N.F."/>
            <person name="Baker D."/>
            <person name="Gharbi K."/>
            <person name="Hall N."/>
            <person name="Watson M."/>
            <person name="Adriaenssens E.M."/>
            <person name="Foster-Nyarko E."/>
            <person name="Jarju S."/>
            <person name="Secka A."/>
            <person name="Antonio M."/>
            <person name="Oren A."/>
            <person name="Chaudhuri R.R."/>
            <person name="La Ragione R."/>
            <person name="Hildebrand F."/>
            <person name="Pallen M.J."/>
        </authorList>
    </citation>
    <scope>NUCLEOTIDE SEQUENCE</scope>
    <source>
        <strain evidence="3">G3-2149</strain>
    </source>
</reference>
<keyword evidence="1" id="KW-0732">Signal</keyword>
<dbReference type="Pfam" id="PF15495">
    <property type="entry name" value="Fimbrillin_C"/>
    <property type="match status" value="1"/>
</dbReference>
<feature type="domain" description="Minor fimbrium subunit Mfa1 C-terminal" evidence="2">
    <location>
        <begin position="507"/>
        <end position="573"/>
    </location>
</feature>
<dbReference type="Gene3D" id="2.60.40.3690">
    <property type="match status" value="1"/>
</dbReference>
<comment type="caution">
    <text evidence="3">The sequence shown here is derived from an EMBL/GenBank/DDBJ whole genome shotgun (WGS) entry which is preliminary data.</text>
</comment>
<dbReference type="InterPro" id="IPR047786">
    <property type="entry name" value="Mfa1_fim"/>
</dbReference>
<dbReference type="PROSITE" id="PS51257">
    <property type="entry name" value="PROKAR_LIPOPROTEIN"/>
    <property type="match status" value="1"/>
</dbReference>